<evidence type="ECO:0000313" key="6">
    <source>
        <dbReference type="RefSeq" id="XP_039115405.1"/>
    </source>
</evidence>
<dbReference type="PROSITE" id="PS00018">
    <property type="entry name" value="EF_HAND_1"/>
    <property type="match status" value="1"/>
</dbReference>
<dbReference type="GO" id="GO:0005509">
    <property type="term" value="F:calcium ion binding"/>
    <property type="evidence" value="ECO:0007669"/>
    <property type="project" value="InterPro"/>
</dbReference>
<dbReference type="RefSeq" id="XP_039115405.1">
    <property type="nucleotide sequence ID" value="XM_039259471.1"/>
</dbReference>
<dbReference type="Pfam" id="PF13499">
    <property type="entry name" value="EF-hand_7"/>
    <property type="match status" value="1"/>
</dbReference>
<evidence type="ECO:0000256" key="3">
    <source>
        <dbReference type="ARBA" id="ARBA00022837"/>
    </source>
</evidence>
<name>A0AB40AKE0_DIOCR</name>
<evidence type="ECO:0000256" key="1">
    <source>
        <dbReference type="ARBA" id="ARBA00022723"/>
    </source>
</evidence>
<evidence type="ECO:0000313" key="5">
    <source>
        <dbReference type="Proteomes" id="UP001515500"/>
    </source>
</evidence>
<reference evidence="6" key="1">
    <citation type="submission" date="2025-08" db="UniProtKB">
        <authorList>
            <consortium name="RefSeq"/>
        </authorList>
    </citation>
    <scope>IDENTIFICATION</scope>
</reference>
<keyword evidence="5" id="KW-1185">Reference proteome</keyword>
<dbReference type="PANTHER" id="PTHR10891">
    <property type="entry name" value="EF-HAND CALCIUM-BINDING DOMAIN CONTAINING PROTEIN"/>
    <property type="match status" value="1"/>
</dbReference>
<dbReference type="Proteomes" id="UP001515500">
    <property type="component" value="Chromosome 19"/>
</dbReference>
<dbReference type="GeneID" id="120250644"/>
<keyword evidence="1" id="KW-0479">Metal-binding</keyword>
<dbReference type="InterPro" id="IPR011992">
    <property type="entry name" value="EF-hand-dom_pair"/>
</dbReference>
<organism evidence="5 6">
    <name type="scientific">Dioscorea cayennensis subsp. rotundata</name>
    <name type="common">White Guinea yam</name>
    <name type="synonym">Dioscorea rotundata</name>
    <dbReference type="NCBI Taxonomy" id="55577"/>
    <lineage>
        <taxon>Eukaryota</taxon>
        <taxon>Viridiplantae</taxon>
        <taxon>Streptophyta</taxon>
        <taxon>Embryophyta</taxon>
        <taxon>Tracheophyta</taxon>
        <taxon>Spermatophyta</taxon>
        <taxon>Magnoliopsida</taxon>
        <taxon>Liliopsida</taxon>
        <taxon>Dioscoreales</taxon>
        <taxon>Dioscoreaceae</taxon>
        <taxon>Dioscorea</taxon>
    </lineage>
</organism>
<dbReference type="AlphaFoldDB" id="A0AB40AKE0"/>
<dbReference type="InterPro" id="IPR018247">
    <property type="entry name" value="EF_Hand_1_Ca_BS"/>
</dbReference>
<feature type="domain" description="EF-hand" evidence="4">
    <location>
        <begin position="105"/>
        <end position="140"/>
    </location>
</feature>
<dbReference type="SMART" id="SM00054">
    <property type="entry name" value="EFh"/>
    <property type="match status" value="2"/>
</dbReference>
<dbReference type="InterPro" id="IPR002048">
    <property type="entry name" value="EF_hand_dom"/>
</dbReference>
<dbReference type="CDD" id="cd00051">
    <property type="entry name" value="EFh"/>
    <property type="match status" value="1"/>
</dbReference>
<dbReference type="SUPFAM" id="SSF47473">
    <property type="entry name" value="EF-hand"/>
    <property type="match status" value="1"/>
</dbReference>
<evidence type="ECO:0000256" key="2">
    <source>
        <dbReference type="ARBA" id="ARBA00022737"/>
    </source>
</evidence>
<keyword evidence="3" id="KW-0106">Calcium</keyword>
<gene>
    <name evidence="6" type="primary">LOC120250644</name>
</gene>
<dbReference type="InterPro" id="IPR039647">
    <property type="entry name" value="EF_hand_pair_protein_CML-like"/>
</dbReference>
<sequence length="178" mass="20853">MEMSSVPNTIYLYIILNIIYMLKKYMPKGLSSTLRLHVELLFKSTTLTEEKMKSPVNQQKVISREDVEMILEKMKMSCVSTSNEPQLREYMDFDELASMFEEKEPSLIEMKDAFGVFDENNDGFIDAVELQRVLCMLGLRERVDVDACQRMIDMHDHNVDGRIDFHEFVEFMESSCFC</sequence>
<protein>
    <submittedName>
        <fullName evidence="6">Probable calcium-binding protein CML45</fullName>
    </submittedName>
</protein>
<feature type="domain" description="EF-hand" evidence="4">
    <location>
        <begin position="143"/>
        <end position="178"/>
    </location>
</feature>
<keyword evidence="2" id="KW-0677">Repeat</keyword>
<proteinExistence type="predicted"/>
<dbReference type="FunFam" id="1.10.238.10:FF:000003">
    <property type="entry name" value="Calmodulin A"/>
    <property type="match status" value="1"/>
</dbReference>
<dbReference type="Gene3D" id="1.10.238.10">
    <property type="entry name" value="EF-hand"/>
    <property type="match status" value="1"/>
</dbReference>
<dbReference type="PROSITE" id="PS50222">
    <property type="entry name" value="EF_HAND_2"/>
    <property type="match status" value="2"/>
</dbReference>
<accession>A0AB40AKE0</accession>
<evidence type="ECO:0000259" key="4">
    <source>
        <dbReference type="PROSITE" id="PS50222"/>
    </source>
</evidence>